<dbReference type="CDD" id="cd22920">
    <property type="entry name" value="HFD_CENP-T"/>
    <property type="match status" value="1"/>
</dbReference>
<dbReference type="OrthoDB" id="73691at2759"/>
<dbReference type="InterPro" id="IPR044202">
    <property type="entry name" value="LETM1/MDM38-like"/>
</dbReference>
<evidence type="ECO:0000256" key="2">
    <source>
        <dbReference type="ARBA" id="ARBA00004286"/>
    </source>
</evidence>
<evidence type="ECO:0000259" key="14">
    <source>
        <dbReference type="PROSITE" id="PS51758"/>
    </source>
</evidence>
<dbReference type="GO" id="GO:0005694">
    <property type="term" value="C:chromosome"/>
    <property type="evidence" value="ECO:0007669"/>
    <property type="project" value="UniProtKB-SubCell"/>
</dbReference>
<keyword evidence="6" id="KW-0999">Mitochondrion inner membrane</keyword>
<dbReference type="InterPro" id="IPR009072">
    <property type="entry name" value="Histone-fold"/>
</dbReference>
<sequence length="701" mass="81974">MSFIIARQSIRLSTLQRPLRVSYSNSLFLKPTQQQSFIRTFTSGYVRYNQVPETKETTAVKQPTSRISQFIQQSKELVVFYKNGIKLLWSNHKEAKALQLKVQQEDYELKRSEFQLIHRSKKDMIKLIPFGFVFCILPESIPLIVIYLPGMVPSTCLKDSQIQKQREKLDAIRQKMTVNVLKSAEQVQGITPEDFLSLSKFQRIAKHYGYDFELSRIDRRHLSAYCRFMGLNDYGTQGILKRRLDKHMNYIKEDDKFLIREGIDNLDTKELSSAIEERGMRSLNETEDQMRRALKYWLATSEANEANAIPSGLLVFTPRTDRDRIEFEENELSIPSQPQRPTTTSSNKRDYAFMQEFEEKIKESKKNAPPVQLRSPLVFNFKKRKNRHLEADDVSVLSEMTIHTNTNYSRLDRLSDFDHMSIATQDLLPPEEEEEEGVLDEIERGSVKSDKMIQKETTPIPIISKDSQEIKDVRSDMFESSLWEEEEERISQGDEMVVRKDKEVVLMDQEPVKSVEQVNEEEEGIYDGFMDDVHFGYGGIEEVEEDEVRTTMDDLNRPTRITKRINLEDNFARKRIYEKTGQVELRQSMNVHHVKQLFTNKIAMNKRVPCNVSTFAMIADVFCDQLADDLLAYKENDEEKSDEITMDDMMLLMKRQRLLNDKTTLQSLIYKHLPREYWDDLIVSALADNVLSTERNNLNKE</sequence>
<keyword evidence="10" id="KW-0539">Nucleus</keyword>
<protein>
    <recommendedName>
        <fullName evidence="14">Letm1 RBD domain-containing protein</fullName>
    </recommendedName>
</protein>
<evidence type="ECO:0000256" key="5">
    <source>
        <dbReference type="ARBA" id="ARBA00022692"/>
    </source>
</evidence>
<evidence type="ECO:0000256" key="13">
    <source>
        <dbReference type="SAM" id="Phobius"/>
    </source>
</evidence>
<dbReference type="AlphaFoldDB" id="A0A9P6YBU8"/>
<evidence type="ECO:0000256" key="7">
    <source>
        <dbReference type="ARBA" id="ARBA00022989"/>
    </source>
</evidence>
<proteinExistence type="predicted"/>
<evidence type="ECO:0000256" key="12">
    <source>
        <dbReference type="SAM" id="MobiDB-lite"/>
    </source>
</evidence>
<dbReference type="Proteomes" id="UP000717996">
    <property type="component" value="Unassembled WGS sequence"/>
</dbReference>
<dbReference type="GO" id="GO:0005634">
    <property type="term" value="C:nucleus"/>
    <property type="evidence" value="ECO:0007669"/>
    <property type="project" value="UniProtKB-SubCell"/>
</dbReference>
<keyword evidence="5 13" id="KW-0812">Transmembrane</keyword>
<evidence type="ECO:0000256" key="3">
    <source>
        <dbReference type="ARBA" id="ARBA00004434"/>
    </source>
</evidence>
<dbReference type="PANTHER" id="PTHR14009">
    <property type="entry name" value="LEUCINE ZIPPER-EF-HAND CONTAINING TRANSMEMBRANE PROTEIN"/>
    <property type="match status" value="1"/>
</dbReference>
<evidence type="ECO:0000256" key="8">
    <source>
        <dbReference type="ARBA" id="ARBA00023128"/>
    </source>
</evidence>
<evidence type="ECO:0000256" key="6">
    <source>
        <dbReference type="ARBA" id="ARBA00022792"/>
    </source>
</evidence>
<dbReference type="GO" id="GO:0030003">
    <property type="term" value="P:intracellular monoatomic cation homeostasis"/>
    <property type="evidence" value="ECO:0007669"/>
    <property type="project" value="TreeGrafter"/>
</dbReference>
<dbReference type="PROSITE" id="PS51758">
    <property type="entry name" value="LETM1_RBD"/>
    <property type="match status" value="1"/>
</dbReference>
<keyword evidence="4" id="KW-0158">Chromosome</keyword>
<dbReference type="EMBL" id="JAANIT010000862">
    <property type="protein sequence ID" value="KAG1543919.1"/>
    <property type="molecule type" value="Genomic_DNA"/>
</dbReference>
<evidence type="ECO:0000313" key="16">
    <source>
        <dbReference type="Proteomes" id="UP000717996"/>
    </source>
</evidence>
<feature type="domain" description="Letm1 RBD" evidence="14">
    <location>
        <begin position="124"/>
        <end position="363"/>
    </location>
</feature>
<dbReference type="Gene3D" id="1.10.20.10">
    <property type="entry name" value="Histone, subunit A"/>
    <property type="match status" value="1"/>
</dbReference>
<evidence type="ECO:0000313" key="15">
    <source>
        <dbReference type="EMBL" id="KAG1543919.1"/>
    </source>
</evidence>
<keyword evidence="7 13" id="KW-1133">Transmembrane helix</keyword>
<feature type="region of interest" description="Disordered" evidence="12">
    <location>
        <begin position="328"/>
        <end position="347"/>
    </location>
</feature>
<evidence type="ECO:0000256" key="9">
    <source>
        <dbReference type="ARBA" id="ARBA00023136"/>
    </source>
</evidence>
<dbReference type="Pfam" id="PF15511">
    <property type="entry name" value="CENP-T_C"/>
    <property type="match status" value="1"/>
</dbReference>
<reference evidence="15" key="1">
    <citation type="journal article" date="2020" name="Microb. Genom.">
        <title>Genetic diversity of clinical and environmental Mucorales isolates obtained from an investigation of mucormycosis cases among solid organ transplant recipients.</title>
        <authorList>
            <person name="Nguyen M.H."/>
            <person name="Kaul D."/>
            <person name="Muto C."/>
            <person name="Cheng S.J."/>
            <person name="Richter R.A."/>
            <person name="Bruno V.M."/>
            <person name="Liu G."/>
            <person name="Beyhan S."/>
            <person name="Sundermann A.J."/>
            <person name="Mounaud S."/>
            <person name="Pasculle A.W."/>
            <person name="Nierman W.C."/>
            <person name="Driscoll E."/>
            <person name="Cumbie R."/>
            <person name="Clancy C.J."/>
            <person name="Dupont C.L."/>
        </authorList>
    </citation>
    <scope>NUCLEOTIDE SEQUENCE</scope>
    <source>
        <strain evidence="15">GL16</strain>
    </source>
</reference>
<comment type="subcellular location">
    <subcellularLocation>
        <location evidence="2">Chromosome</location>
    </subcellularLocation>
    <subcellularLocation>
        <location evidence="3">Mitochondrion inner membrane</location>
        <topology evidence="3">Single-pass membrane protein</topology>
    </subcellularLocation>
    <subcellularLocation>
        <location evidence="1">Nucleus</location>
    </subcellularLocation>
</comment>
<dbReference type="InterPro" id="IPR035425">
    <property type="entry name" value="CENP-T/H4_C"/>
</dbReference>
<dbReference type="PANTHER" id="PTHR14009:SF6">
    <property type="entry name" value="LETM1 RBD DOMAIN-CONTAINING PROTEIN"/>
    <property type="match status" value="1"/>
</dbReference>
<evidence type="ECO:0000256" key="10">
    <source>
        <dbReference type="ARBA" id="ARBA00023242"/>
    </source>
</evidence>
<evidence type="ECO:0000256" key="4">
    <source>
        <dbReference type="ARBA" id="ARBA00022454"/>
    </source>
</evidence>
<feature type="transmembrane region" description="Helical" evidence="13">
    <location>
        <begin position="127"/>
        <end position="148"/>
    </location>
</feature>
<keyword evidence="8 11" id="KW-0496">Mitochondrion</keyword>
<dbReference type="GO" id="GO:0043022">
    <property type="term" value="F:ribosome binding"/>
    <property type="evidence" value="ECO:0007669"/>
    <property type="project" value="InterPro"/>
</dbReference>
<gene>
    <name evidence="15" type="ORF">G6F51_006381</name>
</gene>
<keyword evidence="9 13" id="KW-0472">Membrane</keyword>
<accession>A0A9P6YBU8</accession>
<dbReference type="InterPro" id="IPR033122">
    <property type="entry name" value="LETM1-like_RBD"/>
</dbReference>
<feature type="compositionally biased region" description="Polar residues" evidence="12">
    <location>
        <begin position="333"/>
        <end position="346"/>
    </location>
</feature>
<evidence type="ECO:0000256" key="1">
    <source>
        <dbReference type="ARBA" id="ARBA00004123"/>
    </source>
</evidence>
<comment type="caution">
    <text evidence="15">The sequence shown here is derived from an EMBL/GenBank/DDBJ whole genome shotgun (WGS) entry which is preliminary data.</text>
</comment>
<name>A0A9P6YBU8_RHIOR</name>
<dbReference type="Pfam" id="PF07766">
    <property type="entry name" value="LETM1_RBD"/>
    <property type="match status" value="1"/>
</dbReference>
<dbReference type="GO" id="GO:0005743">
    <property type="term" value="C:mitochondrial inner membrane"/>
    <property type="evidence" value="ECO:0007669"/>
    <property type="project" value="UniProtKB-SubCell"/>
</dbReference>
<dbReference type="GO" id="GO:0046982">
    <property type="term" value="F:protein heterodimerization activity"/>
    <property type="evidence" value="ECO:0007669"/>
    <property type="project" value="InterPro"/>
</dbReference>
<organism evidence="15 16">
    <name type="scientific">Rhizopus oryzae</name>
    <name type="common">Mucormycosis agent</name>
    <name type="synonym">Rhizopus arrhizus var. delemar</name>
    <dbReference type="NCBI Taxonomy" id="64495"/>
    <lineage>
        <taxon>Eukaryota</taxon>
        <taxon>Fungi</taxon>
        <taxon>Fungi incertae sedis</taxon>
        <taxon>Mucoromycota</taxon>
        <taxon>Mucoromycotina</taxon>
        <taxon>Mucoromycetes</taxon>
        <taxon>Mucorales</taxon>
        <taxon>Mucorineae</taxon>
        <taxon>Rhizopodaceae</taxon>
        <taxon>Rhizopus</taxon>
    </lineage>
</organism>
<evidence type="ECO:0000256" key="11">
    <source>
        <dbReference type="PROSITE-ProRule" id="PRU01094"/>
    </source>
</evidence>